<accession>A0A4R5NS93</accession>
<gene>
    <name evidence="11" type="ORF">C5L32_000991</name>
</gene>
<evidence type="ECO:0000256" key="5">
    <source>
        <dbReference type="ARBA" id="ARBA00022592"/>
    </source>
</evidence>
<comment type="caution">
    <text evidence="11">The sequence shown here is derived from an EMBL/GenBank/DDBJ whole genome shotgun (WGS) entry which is preliminary data.</text>
</comment>
<proteinExistence type="inferred from homology"/>
<evidence type="ECO:0000256" key="4">
    <source>
        <dbReference type="ARBA" id="ARBA00011529"/>
    </source>
</evidence>
<evidence type="ECO:0000259" key="10">
    <source>
        <dbReference type="Pfam" id="PF12849"/>
    </source>
</evidence>
<evidence type="ECO:0000256" key="7">
    <source>
        <dbReference type="ARBA" id="ARBA00023139"/>
    </source>
</evidence>
<keyword evidence="5" id="KW-0813">Transport</keyword>
<keyword evidence="9" id="KW-0812">Transmembrane</keyword>
<dbReference type="InterPro" id="IPR024370">
    <property type="entry name" value="PBP_domain"/>
</dbReference>
<dbReference type="SUPFAM" id="SSF53850">
    <property type="entry name" value="Periplasmic binding protein-like II"/>
    <property type="match status" value="1"/>
</dbReference>
<keyword evidence="5" id="KW-0592">Phosphate transport</keyword>
<keyword evidence="6" id="KW-0732">Signal</keyword>
<reference evidence="11 12" key="1">
    <citation type="journal article" date="2019" name="Appl. Microbiol. Biotechnol.">
        <title>Uncovering carbohydrate metabolism through a genotype-phenotype association study of 56 lactic acid bacteria genomes.</title>
        <authorList>
            <person name="Buron-Moles G."/>
            <person name="Chailyan A."/>
            <person name="Dolejs I."/>
            <person name="Forster J."/>
            <person name="Miks M.H."/>
        </authorList>
    </citation>
    <scope>NUCLEOTIDE SEQUENCE [LARGE SCALE GENOMIC DNA]</scope>
    <source>
        <strain evidence="11 12">ATCC 4005</strain>
    </source>
</reference>
<dbReference type="Pfam" id="PF12849">
    <property type="entry name" value="PBP_like_2"/>
    <property type="match status" value="1"/>
</dbReference>
<evidence type="ECO:0000256" key="3">
    <source>
        <dbReference type="ARBA" id="ARBA00008725"/>
    </source>
</evidence>
<name>A0A4R5NS93_LENBU</name>
<keyword evidence="9" id="KW-1133">Transmembrane helix</keyword>
<evidence type="ECO:0000256" key="2">
    <source>
        <dbReference type="ARBA" id="ARBA00004193"/>
    </source>
</evidence>
<comment type="similarity">
    <text evidence="3">Belongs to the PstS family.</text>
</comment>
<dbReference type="PANTHER" id="PTHR30570">
    <property type="entry name" value="PERIPLASMIC PHOSPHATE BINDING COMPONENT OF PHOSPHATE ABC TRANSPORTER"/>
    <property type="match status" value="1"/>
</dbReference>
<protein>
    <recommendedName>
        <fullName evidence="10">PBP domain-containing protein</fullName>
    </recommendedName>
</protein>
<organism evidence="11 12">
    <name type="scientific">Lentilactobacillus buchneri DSM 20057</name>
    <dbReference type="NCBI Taxonomy" id="1423728"/>
    <lineage>
        <taxon>Bacteria</taxon>
        <taxon>Bacillati</taxon>
        <taxon>Bacillota</taxon>
        <taxon>Bacilli</taxon>
        <taxon>Lactobacillales</taxon>
        <taxon>Lactobacillaceae</taxon>
        <taxon>Lentilactobacillus</taxon>
    </lineage>
</organism>
<keyword evidence="7" id="KW-0564">Palmitate</keyword>
<dbReference type="EMBL" id="PUFP01000023">
    <property type="protein sequence ID" value="TDG79881.1"/>
    <property type="molecule type" value="Genomic_DNA"/>
</dbReference>
<keyword evidence="8" id="KW-0449">Lipoprotein</keyword>
<evidence type="ECO:0000313" key="12">
    <source>
        <dbReference type="Proteomes" id="UP000295181"/>
    </source>
</evidence>
<feature type="transmembrane region" description="Helical" evidence="9">
    <location>
        <begin position="58"/>
        <end position="79"/>
    </location>
</feature>
<feature type="transmembrane region" description="Helical" evidence="9">
    <location>
        <begin position="28"/>
        <end position="51"/>
    </location>
</feature>
<comment type="subcellular location">
    <subcellularLocation>
        <location evidence="2">Cell membrane</location>
        <topology evidence="2">Lipid-anchor</topology>
    </subcellularLocation>
</comment>
<evidence type="ECO:0000256" key="8">
    <source>
        <dbReference type="ARBA" id="ARBA00023288"/>
    </source>
</evidence>
<evidence type="ECO:0000256" key="9">
    <source>
        <dbReference type="SAM" id="Phobius"/>
    </source>
</evidence>
<evidence type="ECO:0000256" key="1">
    <source>
        <dbReference type="ARBA" id="ARBA00002841"/>
    </source>
</evidence>
<evidence type="ECO:0000256" key="6">
    <source>
        <dbReference type="ARBA" id="ARBA00022729"/>
    </source>
</evidence>
<keyword evidence="9" id="KW-0472">Membrane</keyword>
<dbReference type="AlphaFoldDB" id="A0A4R5NS93"/>
<dbReference type="Proteomes" id="UP000295181">
    <property type="component" value="Unassembled WGS sequence"/>
</dbReference>
<dbReference type="GO" id="GO:0006817">
    <property type="term" value="P:phosphate ion transport"/>
    <property type="evidence" value="ECO:0007669"/>
    <property type="project" value="UniProtKB-KW"/>
</dbReference>
<evidence type="ECO:0000313" key="11">
    <source>
        <dbReference type="EMBL" id="TDG79881.1"/>
    </source>
</evidence>
<comment type="subunit">
    <text evidence="4">The complex is composed of two ATP-binding proteins (PstB), two transmembrane proteins (PstC and PstA) and a solute-binding protein (PstS).</text>
</comment>
<sequence length="434" mass="49694">MLPALFLNAVYWYRYNRKNQFANYHRQIWALLVALIYYFGSLTVVLAAARYSYLDTAIYYPAAILPYNLSALFLAWGLFYHNLGWMFVGTFWSAVLGIFIYQWQAKELPKLHRGQIMGLIIIFLISGLPIYQNFANSLKYTDTYGSNSLNLNKYRPFRNSRSLAKLNHPTSVKITANYPRLNGATALYPMYSAIAQTLYPKVSTKQGSQLVRVDSTPKAFDSLLTKKADVIFMASPSKAQFRTAKRHHVYLRLTKIGTEAFVFFVNQKNPVKTLSTGQIQSIYQRKTIFWSSVGGRFASIQPFQRPEGSGSQTAMEQMVMKKHKMVKPLRYQEFDAMDGVFDGVAGYNNRTNAIGYSFRFFATQMMHNRQVKLLKVDGIAPTAKNIRNGKYPLIAHFYAISRDQPSKNSQRLISWLRTDDGQTLINRTGYVGLK</sequence>
<comment type="function">
    <text evidence="1">Part of the ABC transporter complex PstSACB involved in phosphate import.</text>
</comment>
<dbReference type="GO" id="GO:0005886">
    <property type="term" value="C:plasma membrane"/>
    <property type="evidence" value="ECO:0007669"/>
    <property type="project" value="UniProtKB-SubCell"/>
</dbReference>
<feature type="transmembrane region" description="Helical" evidence="9">
    <location>
        <begin position="116"/>
        <end position="134"/>
    </location>
</feature>
<dbReference type="InterPro" id="IPR050811">
    <property type="entry name" value="Phosphate_ABC_transporter"/>
</dbReference>
<feature type="transmembrane region" description="Helical" evidence="9">
    <location>
        <begin position="85"/>
        <end position="104"/>
    </location>
</feature>
<feature type="domain" description="PBP" evidence="10">
    <location>
        <begin position="180"/>
        <end position="415"/>
    </location>
</feature>
<dbReference type="Gene3D" id="3.40.190.10">
    <property type="entry name" value="Periplasmic binding protein-like II"/>
    <property type="match status" value="2"/>
</dbReference>
<dbReference type="PANTHER" id="PTHR30570:SF1">
    <property type="entry name" value="PHOSPHATE-BINDING PROTEIN PSTS"/>
    <property type="match status" value="1"/>
</dbReference>